<evidence type="ECO:0000313" key="1">
    <source>
        <dbReference type="EMBL" id="KAB4248352.1"/>
    </source>
</evidence>
<evidence type="ECO:0000313" key="2">
    <source>
        <dbReference type="Proteomes" id="UP000487989"/>
    </source>
</evidence>
<comment type="caution">
    <text evidence="1">The sequence shown here is derived from an EMBL/GenBank/DDBJ whole genome shotgun (WGS) entry which is preliminary data.</text>
</comment>
<dbReference type="EMBL" id="WCTJ01000039">
    <property type="protein sequence ID" value="KAB4248352.1"/>
    <property type="molecule type" value="Genomic_DNA"/>
</dbReference>
<name>A0A6I0LPY0_BACUN</name>
<accession>A0A6I0LPY0</accession>
<reference evidence="1 2" key="1">
    <citation type="journal article" date="2019" name="Nat. Med.">
        <title>A library of human gut bacterial isolates paired with longitudinal multiomics data enables mechanistic microbiome research.</title>
        <authorList>
            <person name="Poyet M."/>
            <person name="Groussin M."/>
            <person name="Gibbons S.M."/>
            <person name="Avila-Pacheco J."/>
            <person name="Jiang X."/>
            <person name="Kearney S.M."/>
            <person name="Perrotta A.R."/>
            <person name="Berdy B."/>
            <person name="Zhao S."/>
            <person name="Lieberman T.D."/>
            <person name="Swanson P.K."/>
            <person name="Smith M."/>
            <person name="Roesemann S."/>
            <person name="Alexander J.E."/>
            <person name="Rich S.A."/>
            <person name="Livny J."/>
            <person name="Vlamakis H."/>
            <person name="Clish C."/>
            <person name="Bullock K."/>
            <person name="Deik A."/>
            <person name="Scott J."/>
            <person name="Pierce K.A."/>
            <person name="Xavier R.J."/>
            <person name="Alm E.J."/>
        </authorList>
    </citation>
    <scope>NUCLEOTIDE SEQUENCE [LARGE SCALE GENOMIC DNA]</scope>
    <source>
        <strain evidence="1 2">BIOML-A3</strain>
    </source>
</reference>
<gene>
    <name evidence="1" type="ORF">GAP48_18550</name>
</gene>
<sequence length="163" mass="19239">MKQKKICYECAFWQDIIDYPPKYLEVISNKCLKIHPVADKKDKTLILGGKGKMRYFMRPDKSLLQSNDIWTIGTIPDRFLDKFRPTVIEITLKAYRQLKRTNKTCNARACLDRYHCFRYNINQEYDGSGPYNSIPLKWKVGDEHCGFFINRKDISNDENSVDK</sequence>
<dbReference type="Proteomes" id="UP000487989">
    <property type="component" value="Unassembled WGS sequence"/>
</dbReference>
<dbReference type="RefSeq" id="WP_151882064.1">
    <property type="nucleotide sequence ID" value="NZ_WCTH01000011.1"/>
</dbReference>
<organism evidence="1 2">
    <name type="scientific">Bacteroides uniformis</name>
    <dbReference type="NCBI Taxonomy" id="820"/>
    <lineage>
        <taxon>Bacteria</taxon>
        <taxon>Pseudomonadati</taxon>
        <taxon>Bacteroidota</taxon>
        <taxon>Bacteroidia</taxon>
        <taxon>Bacteroidales</taxon>
        <taxon>Bacteroidaceae</taxon>
        <taxon>Bacteroides</taxon>
    </lineage>
</organism>
<proteinExistence type="predicted"/>
<dbReference type="AlphaFoldDB" id="A0A6I0LPY0"/>
<protein>
    <submittedName>
        <fullName evidence="1">Uncharacterized protein</fullName>
    </submittedName>
</protein>